<dbReference type="Proteomes" id="UP000005426">
    <property type="component" value="Unassembled WGS sequence"/>
</dbReference>
<evidence type="ECO:0000256" key="1">
    <source>
        <dbReference type="SAM" id="MobiDB-lite"/>
    </source>
</evidence>
<organism evidence="2 3">
    <name type="scientific">Hypocrea atroviridis (strain ATCC 20476 / IMI 206040)</name>
    <name type="common">Trichoderma atroviride</name>
    <dbReference type="NCBI Taxonomy" id="452589"/>
    <lineage>
        <taxon>Eukaryota</taxon>
        <taxon>Fungi</taxon>
        <taxon>Dikarya</taxon>
        <taxon>Ascomycota</taxon>
        <taxon>Pezizomycotina</taxon>
        <taxon>Sordariomycetes</taxon>
        <taxon>Hypocreomycetidae</taxon>
        <taxon>Hypocreales</taxon>
        <taxon>Hypocreaceae</taxon>
        <taxon>Trichoderma</taxon>
    </lineage>
</organism>
<keyword evidence="3" id="KW-1185">Reference proteome</keyword>
<feature type="compositionally biased region" description="Polar residues" evidence="1">
    <location>
        <begin position="77"/>
        <end position="89"/>
    </location>
</feature>
<feature type="region of interest" description="Disordered" evidence="1">
    <location>
        <begin position="1"/>
        <end position="154"/>
    </location>
</feature>
<dbReference type="GeneID" id="25783270"/>
<name>G9NRB1_HYPAI</name>
<accession>G9NRB1</accession>
<dbReference type="EMBL" id="ABDG02000022">
    <property type="protein sequence ID" value="EHK46546.1"/>
    <property type="molecule type" value="Genomic_DNA"/>
</dbReference>
<gene>
    <name evidence="2" type="ORF">TRIATDRAFT_317517</name>
</gene>
<evidence type="ECO:0000313" key="3">
    <source>
        <dbReference type="Proteomes" id="UP000005426"/>
    </source>
</evidence>
<feature type="compositionally biased region" description="Polar residues" evidence="1">
    <location>
        <begin position="40"/>
        <end position="51"/>
    </location>
</feature>
<comment type="caution">
    <text evidence="2">The sequence shown here is derived from an EMBL/GenBank/DDBJ whole genome shotgun (WGS) entry which is preliminary data.</text>
</comment>
<sequence length="322" mass="35193">MSSVQQKPKKLQAETSSSETQAKPHTTKMGYVHVDGNELYESTQPASQSDSPPKVESEPPVAKAGDSPADQNKAEESTQLASSLQSGSCPETKIERAVGENDGQESTQLASSLQSSSPKTRIESPTVDSKPADNLNYVEESTQLASSLEGSPPKIRIESPAVETRPAHNNYVEESTQLASSLQSVSSSQRIENVFKEPKKQSTAAITATSSQEVSSVQPHLKRVVVKKDDKSLDDIAEALEKASNLMPEARLVIRSLYSNCATGAKNYSLTYPPAKDVYEHIYGVIQSRNHADFIFETPLYRYPPLENSLLRRPPKIEFSII</sequence>
<feature type="compositionally biased region" description="Polar residues" evidence="1">
    <location>
        <begin position="139"/>
        <end position="149"/>
    </location>
</feature>
<proteinExistence type="predicted"/>
<feature type="compositionally biased region" description="Low complexity" evidence="1">
    <location>
        <begin position="106"/>
        <end position="117"/>
    </location>
</feature>
<evidence type="ECO:0000313" key="2">
    <source>
        <dbReference type="EMBL" id="EHK46546.1"/>
    </source>
</evidence>
<feature type="compositionally biased region" description="Polar residues" evidence="1">
    <location>
        <begin position="13"/>
        <end position="24"/>
    </location>
</feature>
<reference evidence="2 3" key="1">
    <citation type="journal article" date="2011" name="Genome Biol.">
        <title>Comparative genome sequence analysis underscores mycoparasitism as the ancestral life style of Trichoderma.</title>
        <authorList>
            <person name="Kubicek C.P."/>
            <person name="Herrera-Estrella A."/>
            <person name="Seidl-Seiboth V."/>
            <person name="Martinez D.A."/>
            <person name="Druzhinina I.S."/>
            <person name="Thon M."/>
            <person name="Zeilinger S."/>
            <person name="Casas-Flores S."/>
            <person name="Horwitz B.A."/>
            <person name="Mukherjee P.K."/>
            <person name="Mukherjee M."/>
            <person name="Kredics L."/>
            <person name="Alcaraz L.D."/>
            <person name="Aerts A."/>
            <person name="Antal Z."/>
            <person name="Atanasova L."/>
            <person name="Cervantes-Badillo M.G."/>
            <person name="Challacombe J."/>
            <person name="Chertkov O."/>
            <person name="McCluskey K."/>
            <person name="Coulpier F."/>
            <person name="Deshpande N."/>
            <person name="von Doehren H."/>
            <person name="Ebbole D.J."/>
            <person name="Esquivel-Naranjo E.U."/>
            <person name="Fekete E."/>
            <person name="Flipphi M."/>
            <person name="Glaser F."/>
            <person name="Gomez-Rodriguez E.Y."/>
            <person name="Gruber S."/>
            <person name="Han C."/>
            <person name="Henrissat B."/>
            <person name="Hermosa R."/>
            <person name="Hernandez-Onate M."/>
            <person name="Karaffa L."/>
            <person name="Kosti I."/>
            <person name="Le Crom S."/>
            <person name="Lindquist E."/>
            <person name="Lucas S."/>
            <person name="Luebeck M."/>
            <person name="Luebeck P.S."/>
            <person name="Margeot A."/>
            <person name="Metz B."/>
            <person name="Misra M."/>
            <person name="Nevalainen H."/>
            <person name="Omann M."/>
            <person name="Packer N."/>
            <person name="Perrone G."/>
            <person name="Uresti-Rivera E.E."/>
            <person name="Salamov A."/>
            <person name="Schmoll M."/>
            <person name="Seiboth B."/>
            <person name="Shapiro H."/>
            <person name="Sukno S."/>
            <person name="Tamayo-Ramos J.A."/>
            <person name="Tisch D."/>
            <person name="Wiest A."/>
            <person name="Wilkinson H.H."/>
            <person name="Zhang M."/>
            <person name="Coutinho P.M."/>
            <person name="Kenerley C.M."/>
            <person name="Monte E."/>
            <person name="Baker S.E."/>
            <person name="Grigoriev I.V."/>
        </authorList>
    </citation>
    <scope>NUCLEOTIDE SEQUENCE [LARGE SCALE GENOMIC DNA]</scope>
    <source>
        <strain evidence="3">ATCC 20476 / IMI 206040</strain>
    </source>
</reference>
<dbReference type="HOGENOM" id="CLU_863457_0_0_1"/>
<dbReference type="KEGG" id="tatv:25783270"/>
<dbReference type="AlphaFoldDB" id="G9NRB1"/>
<protein>
    <submittedName>
        <fullName evidence="2">Uncharacterized protein</fullName>
    </submittedName>
</protein>
<dbReference type="RefSeq" id="XP_013944754.1">
    <property type="nucleotide sequence ID" value="XM_014089279.1"/>
</dbReference>